<feature type="region of interest" description="Disordered" evidence="1">
    <location>
        <begin position="154"/>
        <end position="190"/>
    </location>
</feature>
<feature type="compositionally biased region" description="Polar residues" evidence="1">
    <location>
        <begin position="666"/>
        <end position="675"/>
    </location>
</feature>
<reference evidence="3 4" key="1">
    <citation type="submission" date="2017-07" db="EMBL/GenBank/DDBJ databases">
        <authorList>
            <person name="Talla V."/>
            <person name="Backstrom N."/>
        </authorList>
    </citation>
    <scope>NUCLEOTIDE SEQUENCE [LARGE SCALE GENOMIC DNA]</scope>
</reference>
<protein>
    <submittedName>
        <fullName evidence="3">Uncharacterized protein</fullName>
    </submittedName>
</protein>
<keyword evidence="2" id="KW-0732">Signal</keyword>
<sequence length="704" mass="79047">MDWCKLLALLVAVVSITTEAEVPKKKIRIHLPQTVKHIHHHKKIYITNHPASSQYAPAYMPSAEGSMAISSSVIPGVPNIMPLSAVNMYSDHKIPTASQLLPLYNTRGYYGPTQSTMEDNEYDITHDLSDSYVPSVYSTPGPNSQRNKKVKVIKVNDQPRKKIAKKGKPKRVPGRHRQPPPPPPPASEVEHPVSTFHEQFYSDLHGTGTIRKIKKPPRVEKIIDGDTEHIHEYTEEHIHKLLYNDNPTRNLVGLNQIPIIPTLGRQTQLFPYKGAHSLLIPANHYTGLAPVAPLTAPAQLEYAAYNPREVTHDHIFHDHGEIPSGVEITKETMSSPPKGSYNVQGIHLGSKLQKGKIHPYKKPIKPVNTDFSYYEGIYSDNRQKKTQRPVVTPTAFGASEEDTASYRSMSDLSYKKENIKLRNQLAALYGKSVNDYRSTSSNPSSPFSVTSKILHDFKGNNYPTSGSGSNASPKYKKDQYESFKDTYASNHPYESYTGTSNLFTSEDKNDAFSFATKNGKKSISTQNLNFEGQEHATFVDHLGNEALIDDLINDNSPTALGDMDQYDHSMTDSQNPTAITSKSSTAPQYFSSADGKHKEDETMITEESNNNYQFNEVPTKLTDNYVSSMATTQTPESNNKSTDESKSQTLDVPDTRQDMKEKDLSKSFNQENKNGQYLQRFTADQLRHFQYQSLRGKRKYGDKI</sequence>
<keyword evidence="4" id="KW-1185">Reference proteome</keyword>
<feature type="region of interest" description="Disordered" evidence="1">
    <location>
        <begin position="629"/>
        <end position="675"/>
    </location>
</feature>
<organism evidence="3 4">
    <name type="scientific">Leptidea sinapis</name>
    <dbReference type="NCBI Taxonomy" id="189913"/>
    <lineage>
        <taxon>Eukaryota</taxon>
        <taxon>Metazoa</taxon>
        <taxon>Ecdysozoa</taxon>
        <taxon>Arthropoda</taxon>
        <taxon>Hexapoda</taxon>
        <taxon>Insecta</taxon>
        <taxon>Pterygota</taxon>
        <taxon>Neoptera</taxon>
        <taxon>Endopterygota</taxon>
        <taxon>Lepidoptera</taxon>
        <taxon>Glossata</taxon>
        <taxon>Ditrysia</taxon>
        <taxon>Papilionoidea</taxon>
        <taxon>Pieridae</taxon>
        <taxon>Dismorphiinae</taxon>
        <taxon>Leptidea</taxon>
    </lineage>
</organism>
<evidence type="ECO:0000256" key="1">
    <source>
        <dbReference type="SAM" id="MobiDB-lite"/>
    </source>
</evidence>
<evidence type="ECO:0000256" key="2">
    <source>
        <dbReference type="SAM" id="SignalP"/>
    </source>
</evidence>
<evidence type="ECO:0000313" key="4">
    <source>
        <dbReference type="Proteomes" id="UP000324832"/>
    </source>
</evidence>
<dbReference type="Proteomes" id="UP000324832">
    <property type="component" value="Unassembled WGS sequence"/>
</dbReference>
<feature type="signal peptide" evidence="2">
    <location>
        <begin position="1"/>
        <end position="20"/>
    </location>
</feature>
<feature type="compositionally biased region" description="Polar residues" evidence="1">
    <location>
        <begin position="571"/>
        <end position="591"/>
    </location>
</feature>
<dbReference type="AlphaFoldDB" id="A0A5E4QYR2"/>
<feature type="region of interest" description="Disordered" evidence="1">
    <location>
        <begin position="569"/>
        <end position="598"/>
    </location>
</feature>
<feature type="compositionally biased region" description="Polar residues" evidence="1">
    <location>
        <begin position="629"/>
        <end position="640"/>
    </location>
</feature>
<proteinExistence type="predicted"/>
<name>A0A5E4QYR2_9NEOP</name>
<accession>A0A5E4QYR2</accession>
<feature type="chain" id="PRO_5023132562" evidence="2">
    <location>
        <begin position="21"/>
        <end position="704"/>
    </location>
</feature>
<dbReference type="EMBL" id="FZQP02006332">
    <property type="protein sequence ID" value="VVD02783.1"/>
    <property type="molecule type" value="Genomic_DNA"/>
</dbReference>
<feature type="compositionally biased region" description="Basic and acidic residues" evidence="1">
    <location>
        <begin position="653"/>
        <end position="665"/>
    </location>
</feature>
<evidence type="ECO:0000313" key="3">
    <source>
        <dbReference type="EMBL" id="VVD02783.1"/>
    </source>
</evidence>
<gene>
    <name evidence="3" type="ORF">LSINAPIS_LOCUS12922</name>
</gene>
<feature type="compositionally biased region" description="Basic residues" evidence="1">
    <location>
        <begin position="161"/>
        <end position="178"/>
    </location>
</feature>